<dbReference type="PANTHER" id="PTHR31528:SF1">
    <property type="entry name" value="4-AMINO-5-HYDROXYMETHYL-2-METHYLPYRIMIDINE PHOSPHATE SYNTHASE THI11-RELATED"/>
    <property type="match status" value="1"/>
</dbReference>
<dbReference type="RefSeq" id="WP_305202560.1">
    <property type="nucleotide sequence ID" value="NZ_JAUUIA010000821.1"/>
</dbReference>
<evidence type="ECO:0000256" key="7">
    <source>
        <dbReference type="ARBA" id="ARBA00022898"/>
    </source>
</evidence>
<reference evidence="13" key="1">
    <citation type="submission" date="2023-07" db="EMBL/GenBank/DDBJ databases">
        <authorList>
            <person name="Peng Z."/>
        </authorList>
    </citation>
    <scope>NUCLEOTIDE SEQUENCE</scope>
    <source>
        <strain evidence="13">KP219</strain>
    </source>
</reference>
<evidence type="ECO:0000256" key="6">
    <source>
        <dbReference type="ARBA" id="ARBA00022723"/>
    </source>
</evidence>
<dbReference type="Proteomes" id="UP001244490">
    <property type="component" value="Unassembled WGS sequence"/>
</dbReference>
<name>A0AAW8AWA2_KLEPN</name>
<dbReference type="PANTHER" id="PTHR31528">
    <property type="entry name" value="4-AMINO-5-HYDROXYMETHYL-2-METHYLPYRIMIDINE PHOSPHATE SYNTHASE THI11-RELATED"/>
    <property type="match status" value="1"/>
</dbReference>
<dbReference type="Gene3D" id="3.40.190.10">
    <property type="entry name" value="Periplasmic binding protein-like II"/>
    <property type="match status" value="2"/>
</dbReference>
<evidence type="ECO:0000256" key="9">
    <source>
        <dbReference type="ARBA" id="ARBA00023004"/>
    </source>
</evidence>
<evidence type="ECO:0000256" key="11">
    <source>
        <dbReference type="ARBA" id="ARBA00048179"/>
    </source>
</evidence>
<sequence length="85" mass="9952">RGVDYNIISPVTYGIDFYSDILFTSQAEIDENPQRVEAFRRATLRGWRYAMDNPEQIIDLLLNQYSVEKSRAHLQFEAQAMRPLV</sequence>
<evidence type="ECO:0000256" key="3">
    <source>
        <dbReference type="ARBA" id="ARBA00009406"/>
    </source>
</evidence>
<keyword evidence="5" id="KW-0808">Transferase</keyword>
<dbReference type="EMBL" id="JAUUIA010000821">
    <property type="protein sequence ID" value="MDP0971489.1"/>
    <property type="molecule type" value="Genomic_DNA"/>
</dbReference>
<evidence type="ECO:0000256" key="2">
    <source>
        <dbReference type="ARBA" id="ARBA00004948"/>
    </source>
</evidence>
<dbReference type="InterPro" id="IPR015168">
    <property type="entry name" value="SsuA/THI5"/>
</dbReference>
<evidence type="ECO:0000313" key="13">
    <source>
        <dbReference type="EMBL" id="MDP0971489.1"/>
    </source>
</evidence>
<evidence type="ECO:0000256" key="8">
    <source>
        <dbReference type="ARBA" id="ARBA00022977"/>
    </source>
</evidence>
<comment type="function">
    <text evidence="1">Responsible for the formation of the pyrimidine heterocycle in the thiamine biosynthesis pathway. Catalyzes the formation of hydroxymethylpyrimidine phosphate (HMP-P) from histidine and pyridoxal phosphate (PLP). The protein uses PLP and the active site histidine to form HMP-P, generating an inactive enzyme. The enzyme can only undergo a single turnover, which suggests it is a suicide enzyme.</text>
</comment>
<comment type="similarity">
    <text evidence="3">Belongs to the NMT1/THI5 family.</text>
</comment>
<dbReference type="SUPFAM" id="SSF53850">
    <property type="entry name" value="Periplasmic binding protein-like II"/>
    <property type="match status" value="1"/>
</dbReference>
<feature type="non-terminal residue" evidence="13">
    <location>
        <position position="85"/>
    </location>
</feature>
<keyword evidence="6" id="KW-0479">Metal-binding</keyword>
<accession>A0AAW8AWA2</accession>
<comment type="subunit">
    <text evidence="4">Homodimer.</text>
</comment>
<keyword evidence="9" id="KW-0408">Iron</keyword>
<protein>
    <recommendedName>
        <fullName evidence="10">Thiamine pyrimidine synthase</fullName>
    </recommendedName>
</protein>
<comment type="pathway">
    <text evidence="2">Cofactor biosynthesis; thiamine diphosphate biosynthesis.</text>
</comment>
<comment type="catalytic activity">
    <reaction evidence="11">
        <text>N(6)-(pyridoxal phosphate)-L-lysyl-[4-amino-5-hydroxymethyl-2-methylpyrimidine phosphate synthase] + L-histidyl-[4-amino-5-hydroxymethyl-2-methylpyrimidine phosphate synthase] + 2 Fe(3+) + 4 H2O = L-lysyl-[4-amino-5-hydroxymethyl-2-methylpyrimidine phosphate synthase] + (2S)-2-amino-5-hydroxy-4-oxopentanoyl-[4-amino-5-hydroxymethyl-2-methylpyrimidine phosphate synthase] + 4-amino-2-methyl-5-(phosphooxymethyl)pyrimidine + 3-oxopropanoate + 2 Fe(2+) + 2 H(+)</text>
        <dbReference type="Rhea" id="RHEA:65756"/>
        <dbReference type="Rhea" id="RHEA-COMP:16892"/>
        <dbReference type="Rhea" id="RHEA-COMP:16893"/>
        <dbReference type="Rhea" id="RHEA-COMP:16894"/>
        <dbReference type="Rhea" id="RHEA-COMP:16895"/>
        <dbReference type="ChEBI" id="CHEBI:15377"/>
        <dbReference type="ChEBI" id="CHEBI:15378"/>
        <dbReference type="ChEBI" id="CHEBI:29033"/>
        <dbReference type="ChEBI" id="CHEBI:29034"/>
        <dbReference type="ChEBI" id="CHEBI:29969"/>
        <dbReference type="ChEBI" id="CHEBI:29979"/>
        <dbReference type="ChEBI" id="CHEBI:33190"/>
        <dbReference type="ChEBI" id="CHEBI:58354"/>
        <dbReference type="ChEBI" id="CHEBI:143915"/>
        <dbReference type="ChEBI" id="CHEBI:157692"/>
    </reaction>
    <physiologicalReaction direction="left-to-right" evidence="11">
        <dbReference type="Rhea" id="RHEA:65757"/>
    </physiologicalReaction>
</comment>
<dbReference type="AlphaFoldDB" id="A0AAW8AWA2"/>
<evidence type="ECO:0000259" key="12">
    <source>
        <dbReference type="Pfam" id="PF09084"/>
    </source>
</evidence>
<organism evidence="13 14">
    <name type="scientific">Klebsiella pneumoniae</name>
    <dbReference type="NCBI Taxonomy" id="573"/>
    <lineage>
        <taxon>Bacteria</taxon>
        <taxon>Pseudomonadati</taxon>
        <taxon>Pseudomonadota</taxon>
        <taxon>Gammaproteobacteria</taxon>
        <taxon>Enterobacterales</taxon>
        <taxon>Enterobacteriaceae</taxon>
        <taxon>Klebsiella/Raoultella group</taxon>
        <taxon>Klebsiella</taxon>
        <taxon>Klebsiella pneumoniae complex</taxon>
    </lineage>
</organism>
<dbReference type="GO" id="GO:0009228">
    <property type="term" value="P:thiamine biosynthetic process"/>
    <property type="evidence" value="ECO:0007669"/>
    <property type="project" value="UniProtKB-KW"/>
</dbReference>
<evidence type="ECO:0000256" key="10">
    <source>
        <dbReference type="ARBA" id="ARBA00033171"/>
    </source>
</evidence>
<evidence type="ECO:0000256" key="4">
    <source>
        <dbReference type="ARBA" id="ARBA00011738"/>
    </source>
</evidence>
<proteinExistence type="inferred from homology"/>
<evidence type="ECO:0000256" key="1">
    <source>
        <dbReference type="ARBA" id="ARBA00003469"/>
    </source>
</evidence>
<feature type="domain" description="SsuA/THI5-like" evidence="12">
    <location>
        <begin position="1"/>
        <end position="56"/>
    </location>
</feature>
<evidence type="ECO:0000313" key="14">
    <source>
        <dbReference type="Proteomes" id="UP001244490"/>
    </source>
</evidence>
<dbReference type="GO" id="GO:0046872">
    <property type="term" value="F:metal ion binding"/>
    <property type="evidence" value="ECO:0007669"/>
    <property type="project" value="UniProtKB-KW"/>
</dbReference>
<gene>
    <name evidence="13" type="ORF">Q6294_31595</name>
</gene>
<evidence type="ECO:0000256" key="5">
    <source>
        <dbReference type="ARBA" id="ARBA00022679"/>
    </source>
</evidence>
<keyword evidence="8" id="KW-0784">Thiamine biosynthesis</keyword>
<dbReference type="InterPro" id="IPR027939">
    <property type="entry name" value="NMT1/THI5"/>
</dbReference>
<dbReference type="Pfam" id="PF09084">
    <property type="entry name" value="NMT1"/>
    <property type="match status" value="1"/>
</dbReference>
<dbReference type="GO" id="GO:0016740">
    <property type="term" value="F:transferase activity"/>
    <property type="evidence" value="ECO:0007669"/>
    <property type="project" value="UniProtKB-KW"/>
</dbReference>
<keyword evidence="7" id="KW-0663">Pyridoxal phosphate</keyword>
<comment type="caution">
    <text evidence="13">The sequence shown here is derived from an EMBL/GenBank/DDBJ whole genome shotgun (WGS) entry which is preliminary data.</text>
</comment>
<feature type="non-terminal residue" evidence="13">
    <location>
        <position position="1"/>
    </location>
</feature>